<accession>A0A0E9QBP1</accession>
<evidence type="ECO:0000313" key="1">
    <source>
        <dbReference type="EMBL" id="JAH14209.1"/>
    </source>
</evidence>
<sequence>MSSTMVNWLNNTTRSPYGVSTQGTVTVLGV</sequence>
<protein>
    <submittedName>
        <fullName evidence="1">Uncharacterized protein</fullName>
    </submittedName>
</protein>
<proteinExistence type="predicted"/>
<dbReference type="EMBL" id="GBXM01094368">
    <property type="protein sequence ID" value="JAH14209.1"/>
    <property type="molecule type" value="Transcribed_RNA"/>
</dbReference>
<organism evidence="1">
    <name type="scientific">Anguilla anguilla</name>
    <name type="common">European freshwater eel</name>
    <name type="synonym">Muraena anguilla</name>
    <dbReference type="NCBI Taxonomy" id="7936"/>
    <lineage>
        <taxon>Eukaryota</taxon>
        <taxon>Metazoa</taxon>
        <taxon>Chordata</taxon>
        <taxon>Craniata</taxon>
        <taxon>Vertebrata</taxon>
        <taxon>Euteleostomi</taxon>
        <taxon>Actinopterygii</taxon>
        <taxon>Neopterygii</taxon>
        <taxon>Teleostei</taxon>
        <taxon>Anguilliformes</taxon>
        <taxon>Anguillidae</taxon>
        <taxon>Anguilla</taxon>
    </lineage>
</organism>
<reference evidence="1" key="2">
    <citation type="journal article" date="2015" name="Fish Shellfish Immunol.">
        <title>Early steps in the European eel (Anguilla anguilla)-Vibrio vulnificus interaction in the gills: Role of the RtxA13 toxin.</title>
        <authorList>
            <person name="Callol A."/>
            <person name="Pajuelo D."/>
            <person name="Ebbesson L."/>
            <person name="Teles M."/>
            <person name="MacKenzie S."/>
            <person name="Amaro C."/>
        </authorList>
    </citation>
    <scope>NUCLEOTIDE SEQUENCE</scope>
</reference>
<reference evidence="1" key="1">
    <citation type="submission" date="2014-11" db="EMBL/GenBank/DDBJ databases">
        <authorList>
            <person name="Amaro Gonzalez C."/>
        </authorList>
    </citation>
    <scope>NUCLEOTIDE SEQUENCE</scope>
</reference>
<name>A0A0E9QBP1_ANGAN</name>
<dbReference type="AlphaFoldDB" id="A0A0E9QBP1"/>